<protein>
    <submittedName>
        <fullName evidence="1">Uncharacterized protein</fullName>
    </submittedName>
</protein>
<reference evidence="1 2" key="1">
    <citation type="journal article" date="2011" name="J. Bacteriol.">
        <title>Genome sequence of strain IMCC3088, a proteorhodopsin-containing marine bacterium belonging to the OM60/NOR5 clade.</title>
        <authorList>
            <person name="Jang Y."/>
            <person name="Oh H.M."/>
            <person name="Kang I."/>
            <person name="Lee K."/>
            <person name="Yang S.J."/>
            <person name="Cho J.C."/>
        </authorList>
    </citation>
    <scope>NUCLEOTIDE SEQUENCE [LARGE SCALE GENOMIC DNA]</scope>
    <source>
        <strain evidence="1 2">IMCC3088</strain>
    </source>
</reference>
<organism evidence="1 2">
    <name type="scientific">Aequoribacter fuscus</name>
    <dbReference type="NCBI Taxonomy" id="2518989"/>
    <lineage>
        <taxon>Bacteria</taxon>
        <taxon>Pseudomonadati</taxon>
        <taxon>Pseudomonadota</taxon>
        <taxon>Gammaproteobacteria</taxon>
        <taxon>Cellvibrionales</taxon>
        <taxon>Halieaceae</taxon>
        <taxon>Aequoribacter</taxon>
    </lineage>
</organism>
<name>F3L3L3_9GAMM</name>
<evidence type="ECO:0000313" key="1">
    <source>
        <dbReference type="EMBL" id="EGG29125.1"/>
    </source>
</evidence>
<gene>
    <name evidence="1" type="ORF">IMCC3088_2205</name>
</gene>
<dbReference type="Proteomes" id="UP000005615">
    <property type="component" value="Unassembled WGS sequence"/>
</dbReference>
<sequence length="96" mass="10765">MKLHLDLSSLSSEEEAIAANDPAFSASVEVPSLNELEEEYRDDYSEESFWDKCKNYASSIGREGLESALLLYYAAQSDKLDTKDKVIIYGTLGYLI</sequence>
<keyword evidence="2" id="KW-1185">Reference proteome</keyword>
<accession>F3L3L3</accession>
<dbReference type="EMBL" id="AEIG01000064">
    <property type="protein sequence ID" value="EGG29125.1"/>
    <property type="molecule type" value="Genomic_DNA"/>
</dbReference>
<dbReference type="RefSeq" id="WP_009576384.1">
    <property type="nucleotide sequence ID" value="NZ_AEIG01000064.1"/>
</dbReference>
<comment type="caution">
    <text evidence="1">The sequence shown here is derived from an EMBL/GenBank/DDBJ whole genome shotgun (WGS) entry which is preliminary data.</text>
</comment>
<dbReference type="STRING" id="2518989.IMCC3088_2205"/>
<proteinExistence type="predicted"/>
<evidence type="ECO:0000313" key="2">
    <source>
        <dbReference type="Proteomes" id="UP000005615"/>
    </source>
</evidence>
<dbReference type="OrthoDB" id="9804184at2"/>
<dbReference type="eggNOG" id="COG3339">
    <property type="taxonomic scope" value="Bacteria"/>
</dbReference>
<dbReference type="AlphaFoldDB" id="F3L3L3"/>